<evidence type="ECO:0000313" key="6">
    <source>
        <dbReference type="EMBL" id="TWW64674.1"/>
    </source>
</evidence>
<comment type="caution">
    <text evidence="6">The sequence shown here is derived from an EMBL/GenBank/DDBJ whole genome shotgun (WGS) entry which is preliminary data.</text>
</comment>
<organism evidence="6 7">
    <name type="scientific">Takifugu flavidus</name>
    <name type="common">sansaifugu</name>
    <dbReference type="NCBI Taxonomy" id="433684"/>
    <lineage>
        <taxon>Eukaryota</taxon>
        <taxon>Metazoa</taxon>
        <taxon>Chordata</taxon>
        <taxon>Craniata</taxon>
        <taxon>Vertebrata</taxon>
        <taxon>Euteleostomi</taxon>
        <taxon>Actinopterygii</taxon>
        <taxon>Neopterygii</taxon>
        <taxon>Teleostei</taxon>
        <taxon>Neoteleostei</taxon>
        <taxon>Acanthomorphata</taxon>
        <taxon>Eupercaria</taxon>
        <taxon>Tetraodontiformes</taxon>
        <taxon>Tetradontoidea</taxon>
        <taxon>Tetraodontidae</taxon>
        <taxon>Takifugu</taxon>
    </lineage>
</organism>
<evidence type="ECO:0000256" key="4">
    <source>
        <dbReference type="ARBA" id="ARBA00023180"/>
    </source>
</evidence>
<proteinExistence type="predicted"/>
<dbReference type="PANTHER" id="PTHR22625:SF34">
    <property type="entry name" value="PLEXIN-A4"/>
    <property type="match status" value="1"/>
</dbReference>
<keyword evidence="7" id="KW-1185">Reference proteome</keyword>
<dbReference type="GO" id="GO:0002116">
    <property type="term" value="C:semaphorin receptor complex"/>
    <property type="evidence" value="ECO:0007669"/>
    <property type="project" value="TreeGrafter"/>
</dbReference>
<dbReference type="AlphaFoldDB" id="A0A5C6NB68"/>
<dbReference type="GO" id="GO:0030334">
    <property type="term" value="P:regulation of cell migration"/>
    <property type="evidence" value="ECO:0007669"/>
    <property type="project" value="TreeGrafter"/>
</dbReference>
<keyword evidence="3" id="KW-1015">Disulfide bond</keyword>
<dbReference type="SMART" id="SM00423">
    <property type="entry name" value="PSI"/>
    <property type="match status" value="1"/>
</dbReference>
<gene>
    <name evidence="6" type="ORF">D4764_22G0003210</name>
</gene>
<dbReference type="Gene3D" id="3.30.1680.10">
    <property type="entry name" value="ligand-binding face of the semaphorins, domain 2"/>
    <property type="match status" value="1"/>
</dbReference>
<evidence type="ECO:0000256" key="2">
    <source>
        <dbReference type="ARBA" id="ARBA00023136"/>
    </source>
</evidence>
<dbReference type="GO" id="GO:0017154">
    <property type="term" value="F:semaphorin receptor activity"/>
    <property type="evidence" value="ECO:0007669"/>
    <property type="project" value="InterPro"/>
</dbReference>
<dbReference type="InterPro" id="IPR016201">
    <property type="entry name" value="PSI"/>
</dbReference>
<dbReference type="GO" id="GO:0007411">
    <property type="term" value="P:axon guidance"/>
    <property type="evidence" value="ECO:0007669"/>
    <property type="project" value="UniProtKB-ARBA"/>
</dbReference>
<dbReference type="InterPro" id="IPR036352">
    <property type="entry name" value="Semap_dom_sf"/>
</dbReference>
<accession>A0A5C6NB68</accession>
<evidence type="ECO:0000256" key="1">
    <source>
        <dbReference type="ARBA" id="ARBA00004370"/>
    </source>
</evidence>
<keyword evidence="2" id="KW-0472">Membrane</keyword>
<dbReference type="GO" id="GO:0005886">
    <property type="term" value="C:plasma membrane"/>
    <property type="evidence" value="ECO:0007669"/>
    <property type="project" value="TreeGrafter"/>
</dbReference>
<evidence type="ECO:0000256" key="3">
    <source>
        <dbReference type="ARBA" id="ARBA00023157"/>
    </source>
</evidence>
<name>A0A5C6NB68_9TELE</name>
<dbReference type="SUPFAM" id="SSF101912">
    <property type="entry name" value="Sema domain"/>
    <property type="match status" value="1"/>
</dbReference>
<dbReference type="Pfam" id="PF01437">
    <property type="entry name" value="PSI"/>
    <property type="match status" value="1"/>
</dbReference>
<dbReference type="Proteomes" id="UP000324091">
    <property type="component" value="Chromosome 22"/>
</dbReference>
<reference evidence="6 7" key="1">
    <citation type="submission" date="2019-04" db="EMBL/GenBank/DDBJ databases">
        <title>Chromosome genome assembly for Takifugu flavidus.</title>
        <authorList>
            <person name="Xiao S."/>
        </authorList>
    </citation>
    <scope>NUCLEOTIDE SEQUENCE [LARGE SCALE GENOMIC DNA]</scope>
    <source>
        <strain evidence="6">HTHZ2018</strain>
        <tissue evidence="6">Muscle</tissue>
    </source>
</reference>
<comment type="subcellular location">
    <subcellularLocation>
        <location evidence="1">Membrane</location>
    </subcellularLocation>
</comment>
<dbReference type="SUPFAM" id="SSF103575">
    <property type="entry name" value="Plexin repeat"/>
    <property type="match status" value="1"/>
</dbReference>
<evidence type="ECO:0000259" key="5">
    <source>
        <dbReference type="SMART" id="SM00423"/>
    </source>
</evidence>
<feature type="domain" description="PSI" evidence="5">
    <location>
        <begin position="73"/>
        <end position="146"/>
    </location>
</feature>
<dbReference type="InterPro" id="IPR002165">
    <property type="entry name" value="Plexin_repeat"/>
</dbReference>
<protein>
    <submittedName>
        <fullName evidence="6">Plexin-A4</fullName>
    </submittedName>
</protein>
<dbReference type="InterPro" id="IPR031148">
    <property type="entry name" value="Plexin"/>
</dbReference>
<dbReference type="Gene3D" id="2.130.10.10">
    <property type="entry name" value="YVTN repeat-like/Quinoprotein amine dehydrogenase"/>
    <property type="match status" value="1"/>
</dbReference>
<dbReference type="EMBL" id="RHFK02000015">
    <property type="protein sequence ID" value="TWW64674.1"/>
    <property type="molecule type" value="Genomic_DNA"/>
</dbReference>
<dbReference type="PANTHER" id="PTHR22625">
    <property type="entry name" value="PLEXIN"/>
    <property type="match status" value="1"/>
</dbReference>
<dbReference type="InterPro" id="IPR015943">
    <property type="entry name" value="WD40/YVTN_repeat-like_dom_sf"/>
</dbReference>
<sequence>MLGKRQPPDRSGITWHSSYVFDIRVDGSSLALQYETVQAVDNGPILRDMAFSSDFHYLYVMSETQLSRVPVEACGQYSTCSECLGSGDPHCGWCVLHNTQTQANSGIAFLVLGPVPGTLPPPNQRHCLSALKRDPGESTDIGEHCQTFGRQHSKLWESTRE</sequence>
<evidence type="ECO:0000313" key="7">
    <source>
        <dbReference type="Proteomes" id="UP000324091"/>
    </source>
</evidence>
<keyword evidence="4" id="KW-0325">Glycoprotein</keyword>